<comment type="caution">
    <text evidence="2">The sequence shown here is derived from an EMBL/GenBank/DDBJ whole genome shotgun (WGS) entry which is preliminary data.</text>
</comment>
<sequence>MYRNGRGGGDVVGLPIGNVTSQVFANIYLNEFDRFVSHTLRPVRYMRYGDDVLLFADTRKQAQEYRQRSVEFFREVLHLEINTKSDILVPVRTGIRYLGVELFPSGGRLLPHGRFRVQTKLSGTNIGSYYGLIHAHENKKRQTYFDWSIIQQNTL</sequence>
<gene>
    <name evidence="2" type="ORF">COV60_02230</name>
</gene>
<evidence type="ECO:0000259" key="1">
    <source>
        <dbReference type="PROSITE" id="PS50878"/>
    </source>
</evidence>
<dbReference type="Proteomes" id="UP000229782">
    <property type="component" value="Unassembled WGS sequence"/>
</dbReference>
<dbReference type="PANTHER" id="PTHR34047:SF8">
    <property type="entry name" value="PROTEIN YKFC"/>
    <property type="match status" value="1"/>
</dbReference>
<dbReference type="Pfam" id="PF00078">
    <property type="entry name" value="RVT_1"/>
    <property type="match status" value="1"/>
</dbReference>
<reference evidence="2 3" key="1">
    <citation type="submission" date="2017-09" db="EMBL/GenBank/DDBJ databases">
        <title>Depth-based differentiation of microbial function through sediment-hosted aquifers and enrichment of novel symbionts in the deep terrestrial subsurface.</title>
        <authorList>
            <person name="Probst A.J."/>
            <person name="Ladd B."/>
            <person name="Jarett J.K."/>
            <person name="Geller-Mcgrath D.E."/>
            <person name="Sieber C.M."/>
            <person name="Emerson J.B."/>
            <person name="Anantharaman K."/>
            <person name="Thomas B.C."/>
            <person name="Malmstrom R."/>
            <person name="Stieglmeier M."/>
            <person name="Klingl A."/>
            <person name="Woyke T."/>
            <person name="Ryan C.M."/>
            <person name="Banfield J.F."/>
        </authorList>
    </citation>
    <scope>NUCLEOTIDE SEQUENCE [LARGE SCALE GENOMIC DNA]</scope>
    <source>
        <strain evidence="2">CG11_big_fil_rev_8_21_14_0_20_43_7</strain>
    </source>
</reference>
<accession>A0A2H0N2F0</accession>
<feature type="domain" description="Reverse transcriptase" evidence="1">
    <location>
        <begin position="1"/>
        <end position="102"/>
    </location>
</feature>
<organism evidence="2 3">
    <name type="scientific">Candidatus Magasanikbacteria bacterium CG11_big_fil_rev_8_21_14_0_20_43_7</name>
    <dbReference type="NCBI Taxonomy" id="1974654"/>
    <lineage>
        <taxon>Bacteria</taxon>
        <taxon>Candidatus Magasanikiibacteriota</taxon>
    </lineage>
</organism>
<dbReference type="SUPFAM" id="SSF56672">
    <property type="entry name" value="DNA/RNA polymerases"/>
    <property type="match status" value="1"/>
</dbReference>
<proteinExistence type="predicted"/>
<evidence type="ECO:0000313" key="3">
    <source>
        <dbReference type="Proteomes" id="UP000229782"/>
    </source>
</evidence>
<dbReference type="PANTHER" id="PTHR34047">
    <property type="entry name" value="NUCLEAR INTRON MATURASE 1, MITOCHONDRIAL-RELATED"/>
    <property type="match status" value="1"/>
</dbReference>
<dbReference type="InterPro" id="IPR043502">
    <property type="entry name" value="DNA/RNA_pol_sf"/>
</dbReference>
<name>A0A2H0N2F0_9BACT</name>
<dbReference type="CDD" id="cd01646">
    <property type="entry name" value="RT_Bac_retron_I"/>
    <property type="match status" value="1"/>
</dbReference>
<dbReference type="InterPro" id="IPR051083">
    <property type="entry name" value="GrpII_Intron_Splice-Mob/Def"/>
</dbReference>
<evidence type="ECO:0000313" key="2">
    <source>
        <dbReference type="EMBL" id="PIR03079.1"/>
    </source>
</evidence>
<dbReference type="EMBL" id="PCWM01000053">
    <property type="protein sequence ID" value="PIR03079.1"/>
    <property type="molecule type" value="Genomic_DNA"/>
</dbReference>
<protein>
    <recommendedName>
        <fullName evidence="1">Reverse transcriptase domain-containing protein</fullName>
    </recommendedName>
</protein>
<dbReference type="PROSITE" id="PS50878">
    <property type="entry name" value="RT_POL"/>
    <property type="match status" value="1"/>
</dbReference>
<dbReference type="AlphaFoldDB" id="A0A2H0N2F0"/>
<dbReference type="InterPro" id="IPR000477">
    <property type="entry name" value="RT_dom"/>
</dbReference>